<dbReference type="EMBL" id="BAABHS010000025">
    <property type="protein sequence ID" value="GAA4982262.1"/>
    <property type="molecule type" value="Genomic_DNA"/>
</dbReference>
<dbReference type="Proteomes" id="UP001500466">
    <property type="component" value="Unassembled WGS sequence"/>
</dbReference>
<dbReference type="InterPro" id="IPR000120">
    <property type="entry name" value="Amidase"/>
</dbReference>
<dbReference type="Gene3D" id="3.90.1300.10">
    <property type="entry name" value="Amidase signature (AS) domain"/>
    <property type="match status" value="1"/>
</dbReference>
<dbReference type="InterPro" id="IPR036928">
    <property type="entry name" value="AS_sf"/>
</dbReference>
<comment type="caution">
    <text evidence="3">The sequence shown here is derived from an EMBL/GenBank/DDBJ whole genome shotgun (WGS) entry which is preliminary data.</text>
</comment>
<gene>
    <name evidence="3" type="ORF">GCM10023205_59580</name>
</gene>
<evidence type="ECO:0000256" key="1">
    <source>
        <dbReference type="ARBA" id="ARBA00009199"/>
    </source>
</evidence>
<proteinExistence type="inferred from homology"/>
<name>A0ABP9HYQ9_9ACTN</name>
<dbReference type="Pfam" id="PF01425">
    <property type="entry name" value="Amidase"/>
    <property type="match status" value="1"/>
</dbReference>
<dbReference type="InterPro" id="IPR023631">
    <property type="entry name" value="Amidase_dom"/>
</dbReference>
<evidence type="ECO:0000313" key="4">
    <source>
        <dbReference type="Proteomes" id="UP001500466"/>
    </source>
</evidence>
<dbReference type="PANTHER" id="PTHR11895">
    <property type="entry name" value="TRANSAMIDASE"/>
    <property type="match status" value="1"/>
</dbReference>
<comment type="similarity">
    <text evidence="1">Belongs to the amidase family.</text>
</comment>
<evidence type="ECO:0000259" key="2">
    <source>
        <dbReference type="Pfam" id="PF01425"/>
    </source>
</evidence>
<protein>
    <submittedName>
        <fullName evidence="3">Amidase</fullName>
    </submittedName>
</protein>
<dbReference type="InterPro" id="IPR020556">
    <property type="entry name" value="Amidase_CS"/>
</dbReference>
<sequence length="476" mass="49374">MGAGEVLDRNDVVGLAGLVREGEVTPVELLDAVVARIEERNPVLNALVATRVDEAYAEIAAGLPDGPLRGVPFGVKDLGCDVAGMASTSGSRLFADNVVDADGVLAGRYRRAGLVIVGKTNTPEFGKNASTEPLLFGKTRNPWNTGHSAGGSSGGSASAVAGGILPAGHANDGGGSIRIPAACCGLFGLKPSRARVPSDNRAGAFAYPVSMAHAVTRTVRDSAALLDAVAGPLPGDATLAPADPGSFLAALAEAPGRLRIGYATANAEGVPAHPKAVEAVERTAALLAELGHHVEESAPKWDMPSVAGVLSTVMGAETASRIQDRLAALGRDLADDDLEPATRWINDRVLTQTSTDLSRALRNAELIGRQIAPWFDEFDIWLTPTLGVEVPELGWMDTTRIETLANAAKMTWFTSVFNVTGLPSASVPAGFDGNGLPLAIELTGRMGAEATLLRVAAQLEEAAPWPWQAPWEPATA</sequence>
<reference evidence="4" key="1">
    <citation type="journal article" date="2019" name="Int. J. Syst. Evol. Microbiol.">
        <title>The Global Catalogue of Microorganisms (GCM) 10K type strain sequencing project: providing services to taxonomists for standard genome sequencing and annotation.</title>
        <authorList>
            <consortium name="The Broad Institute Genomics Platform"/>
            <consortium name="The Broad Institute Genome Sequencing Center for Infectious Disease"/>
            <person name="Wu L."/>
            <person name="Ma J."/>
        </authorList>
    </citation>
    <scope>NUCLEOTIDE SEQUENCE [LARGE SCALE GENOMIC DNA]</scope>
    <source>
        <strain evidence="4">JCM 17986</strain>
    </source>
</reference>
<dbReference type="PROSITE" id="PS00571">
    <property type="entry name" value="AMIDASES"/>
    <property type="match status" value="1"/>
</dbReference>
<evidence type="ECO:0000313" key="3">
    <source>
        <dbReference type="EMBL" id="GAA4982262.1"/>
    </source>
</evidence>
<keyword evidence="4" id="KW-1185">Reference proteome</keyword>
<feature type="domain" description="Amidase" evidence="2">
    <location>
        <begin position="28"/>
        <end position="453"/>
    </location>
</feature>
<dbReference type="PANTHER" id="PTHR11895:SF7">
    <property type="entry name" value="GLUTAMYL-TRNA(GLN) AMIDOTRANSFERASE SUBUNIT A, MITOCHONDRIAL"/>
    <property type="match status" value="1"/>
</dbReference>
<dbReference type="SUPFAM" id="SSF75304">
    <property type="entry name" value="Amidase signature (AS) enzymes"/>
    <property type="match status" value="1"/>
</dbReference>
<organism evidence="3 4">
    <name type="scientific">Yinghuangia aomiensis</name>
    <dbReference type="NCBI Taxonomy" id="676205"/>
    <lineage>
        <taxon>Bacteria</taxon>
        <taxon>Bacillati</taxon>
        <taxon>Actinomycetota</taxon>
        <taxon>Actinomycetes</taxon>
        <taxon>Kitasatosporales</taxon>
        <taxon>Streptomycetaceae</taxon>
        <taxon>Yinghuangia</taxon>
    </lineage>
</organism>
<dbReference type="RefSeq" id="WP_345678829.1">
    <property type="nucleotide sequence ID" value="NZ_BAABHS010000025.1"/>
</dbReference>
<accession>A0ABP9HYQ9</accession>